<organism evidence="4">
    <name type="scientific">Nippostrongylus brasiliensis</name>
    <name type="common">Rat hookworm</name>
    <dbReference type="NCBI Taxonomy" id="27835"/>
    <lineage>
        <taxon>Eukaryota</taxon>
        <taxon>Metazoa</taxon>
        <taxon>Ecdysozoa</taxon>
        <taxon>Nematoda</taxon>
        <taxon>Chromadorea</taxon>
        <taxon>Rhabditida</taxon>
        <taxon>Rhabditina</taxon>
        <taxon>Rhabditomorpha</taxon>
        <taxon>Strongyloidea</taxon>
        <taxon>Heligmosomidae</taxon>
        <taxon>Nippostrongylus</taxon>
    </lineage>
</organism>
<evidence type="ECO:0000313" key="2">
    <source>
        <dbReference type="EMBL" id="VDL66607.1"/>
    </source>
</evidence>
<evidence type="ECO:0000256" key="1">
    <source>
        <dbReference type="SAM" id="MobiDB-lite"/>
    </source>
</evidence>
<evidence type="ECO:0000313" key="4">
    <source>
        <dbReference type="WBParaSite" id="NBR_0000301701-mRNA-1"/>
    </source>
</evidence>
<proteinExistence type="predicted"/>
<feature type="region of interest" description="Disordered" evidence="1">
    <location>
        <begin position="1"/>
        <end position="36"/>
    </location>
</feature>
<dbReference type="Proteomes" id="UP000271162">
    <property type="component" value="Unassembled WGS sequence"/>
</dbReference>
<gene>
    <name evidence="2" type="ORF">NBR_LOCUS3018</name>
</gene>
<sequence>MEERRRATEEDLSGRREERHVKGATEEGWRGVEASGDKLMRELPSVVD</sequence>
<name>A0A0N4XKG5_NIPBR</name>
<keyword evidence="3" id="KW-1185">Reference proteome</keyword>
<reference evidence="4" key="1">
    <citation type="submission" date="2017-02" db="UniProtKB">
        <authorList>
            <consortium name="WormBaseParasite"/>
        </authorList>
    </citation>
    <scope>IDENTIFICATION</scope>
</reference>
<protein>
    <submittedName>
        <fullName evidence="2 4">Uncharacterized protein</fullName>
    </submittedName>
</protein>
<dbReference type="EMBL" id="UYSL01004058">
    <property type="protein sequence ID" value="VDL66607.1"/>
    <property type="molecule type" value="Genomic_DNA"/>
</dbReference>
<accession>A0A0N4XKG5</accession>
<evidence type="ECO:0000313" key="3">
    <source>
        <dbReference type="Proteomes" id="UP000271162"/>
    </source>
</evidence>
<dbReference type="AlphaFoldDB" id="A0A0N4XKG5"/>
<reference evidence="2 3" key="2">
    <citation type="submission" date="2018-11" db="EMBL/GenBank/DDBJ databases">
        <authorList>
            <consortium name="Pathogen Informatics"/>
        </authorList>
    </citation>
    <scope>NUCLEOTIDE SEQUENCE [LARGE SCALE GENOMIC DNA]</scope>
</reference>
<dbReference type="WBParaSite" id="NBR_0000301701-mRNA-1">
    <property type="protein sequence ID" value="NBR_0000301701-mRNA-1"/>
    <property type="gene ID" value="NBR_0000301701"/>
</dbReference>